<evidence type="ECO:0000256" key="2">
    <source>
        <dbReference type="ARBA" id="ARBA00022679"/>
    </source>
</evidence>
<feature type="binding site" evidence="5">
    <location>
        <position position="41"/>
    </location>
    <ligand>
        <name>S-adenosyl-L-methionine</name>
        <dbReference type="ChEBI" id="CHEBI:59789"/>
    </ligand>
</feature>
<keyword evidence="8" id="KW-1185">Reference proteome</keyword>
<comment type="caution">
    <text evidence="7">The sequence shown here is derived from an EMBL/GenBank/DDBJ whole genome shotgun (WGS) entry which is preliminary data.</text>
</comment>
<dbReference type="InterPro" id="IPR020598">
    <property type="entry name" value="rRNA_Ade_methylase_Trfase_N"/>
</dbReference>
<dbReference type="PANTHER" id="PTHR11727">
    <property type="entry name" value="DIMETHYLADENOSINE TRANSFERASE"/>
    <property type="match status" value="1"/>
</dbReference>
<name>A0A6N7VSX9_9ACTO</name>
<dbReference type="GO" id="GO:0005829">
    <property type="term" value="C:cytosol"/>
    <property type="evidence" value="ECO:0007669"/>
    <property type="project" value="TreeGrafter"/>
</dbReference>
<proteinExistence type="inferred from homology"/>
<dbReference type="GO" id="GO:0003723">
    <property type="term" value="F:RNA binding"/>
    <property type="evidence" value="ECO:0007669"/>
    <property type="project" value="UniProtKB-UniRule"/>
</dbReference>
<keyword evidence="4 5" id="KW-0694">RNA-binding</keyword>
<dbReference type="InterPro" id="IPR023165">
    <property type="entry name" value="rRNA_Ade_diMease-like_C"/>
</dbReference>
<dbReference type="NCBIfam" id="NF000499">
    <property type="entry name" value="Erm23S_rRNA_broad"/>
    <property type="match status" value="1"/>
</dbReference>
<dbReference type="InterPro" id="IPR001737">
    <property type="entry name" value="KsgA/Erm"/>
</dbReference>
<dbReference type="SMART" id="SM00650">
    <property type="entry name" value="rADc"/>
    <property type="match status" value="1"/>
</dbReference>
<dbReference type="PROSITE" id="PS51689">
    <property type="entry name" value="SAM_RNA_A_N6_MT"/>
    <property type="match status" value="1"/>
</dbReference>
<evidence type="ECO:0000256" key="5">
    <source>
        <dbReference type="PROSITE-ProRule" id="PRU01026"/>
    </source>
</evidence>
<sequence length="252" mass="28088">MSRSAYSGRHEIGQNFLNHTPTISYLVTLVSKTSGSILEIGAGQGALTVPLSKLDRPVTAIDIDRKAIHRLRRRVPQVRCLHADILSHTIHDPVLVGNVPFNITTPILRKLLTSTCWRDAFLVLQWEVARKRAGVGGGTMMSAQHGPWFAFTLHGRIPARCFAPRPSVDAGILHIARRNVPLIADEERGQYQHFVHSVFTGKGRNMVEIVSNATQSSHREAGRILQTLEIPASSKPRDLWAEQWASLWPQTH</sequence>
<dbReference type="SUPFAM" id="SSF53335">
    <property type="entry name" value="S-adenosyl-L-methionine-dependent methyltransferases"/>
    <property type="match status" value="1"/>
</dbReference>
<evidence type="ECO:0000256" key="1">
    <source>
        <dbReference type="ARBA" id="ARBA00022603"/>
    </source>
</evidence>
<comment type="similarity">
    <text evidence="5">Belongs to the class I-like SAM-binding methyltransferase superfamily. rRNA adenine N(6)-methyltransferase family.</text>
</comment>
<evidence type="ECO:0000313" key="7">
    <source>
        <dbReference type="EMBL" id="MSS84050.1"/>
    </source>
</evidence>
<keyword evidence="2 5" id="KW-0808">Transferase</keyword>
<protein>
    <submittedName>
        <fullName evidence="7">23S ribosomal RNA methyltransferase Erm</fullName>
    </submittedName>
</protein>
<evidence type="ECO:0000313" key="8">
    <source>
        <dbReference type="Proteomes" id="UP000470875"/>
    </source>
</evidence>
<dbReference type="CDD" id="cd02440">
    <property type="entry name" value="AdoMet_MTases"/>
    <property type="match status" value="1"/>
</dbReference>
<feature type="binding site" evidence="5">
    <location>
        <position position="62"/>
    </location>
    <ligand>
        <name>S-adenosyl-L-methionine</name>
        <dbReference type="ChEBI" id="CHEBI:59789"/>
    </ligand>
</feature>
<dbReference type="GO" id="GO:0000179">
    <property type="term" value="F:rRNA (adenine-N6,N6-)-dimethyltransferase activity"/>
    <property type="evidence" value="ECO:0007669"/>
    <property type="project" value="UniProtKB-UniRule"/>
</dbReference>
<gene>
    <name evidence="7" type="primary">erm</name>
    <name evidence="7" type="ORF">FYJ24_04570</name>
</gene>
<dbReference type="PANTHER" id="PTHR11727:SF7">
    <property type="entry name" value="DIMETHYLADENOSINE TRANSFERASE-RELATED"/>
    <property type="match status" value="1"/>
</dbReference>
<reference evidence="7 8" key="1">
    <citation type="submission" date="2019-08" db="EMBL/GenBank/DDBJ databases">
        <title>In-depth cultivation of the pig gut microbiome towards novel bacterial diversity and tailored functional studies.</title>
        <authorList>
            <person name="Wylensek D."/>
            <person name="Hitch T.C.A."/>
            <person name="Clavel T."/>
        </authorList>
    </citation>
    <scope>NUCLEOTIDE SEQUENCE [LARGE SCALE GENOMIC DNA]</scope>
    <source>
        <strain evidence="7 8">WB03_NA08</strain>
    </source>
</reference>
<accession>A0A6N7VSX9</accession>
<feature type="binding site" evidence="5">
    <location>
        <position position="84"/>
    </location>
    <ligand>
        <name>S-adenosyl-L-methionine</name>
        <dbReference type="ChEBI" id="CHEBI:59789"/>
    </ligand>
</feature>
<dbReference type="InterPro" id="IPR029063">
    <property type="entry name" value="SAM-dependent_MTases_sf"/>
</dbReference>
<feature type="binding site" evidence="5">
    <location>
        <position position="15"/>
    </location>
    <ligand>
        <name>S-adenosyl-L-methionine</name>
        <dbReference type="ChEBI" id="CHEBI:59789"/>
    </ligand>
</feature>
<organism evidence="7 8">
    <name type="scientific">Scrofimicrobium canadense</name>
    <dbReference type="NCBI Taxonomy" id="2652290"/>
    <lineage>
        <taxon>Bacteria</taxon>
        <taxon>Bacillati</taxon>
        <taxon>Actinomycetota</taxon>
        <taxon>Actinomycetes</taxon>
        <taxon>Actinomycetales</taxon>
        <taxon>Actinomycetaceae</taxon>
        <taxon>Scrofimicrobium</taxon>
    </lineage>
</organism>
<evidence type="ECO:0000259" key="6">
    <source>
        <dbReference type="SMART" id="SM00650"/>
    </source>
</evidence>
<feature type="binding site" evidence="5">
    <location>
        <position position="17"/>
    </location>
    <ligand>
        <name>S-adenosyl-L-methionine</name>
        <dbReference type="ChEBI" id="CHEBI:59789"/>
    </ligand>
</feature>
<feature type="domain" description="Ribosomal RNA adenine methylase transferase N-terminal" evidence="6">
    <location>
        <begin position="22"/>
        <end position="179"/>
    </location>
</feature>
<dbReference type="RefSeq" id="WP_154544014.1">
    <property type="nucleotide sequence ID" value="NZ_VULO01000004.1"/>
</dbReference>
<dbReference type="Proteomes" id="UP000470875">
    <property type="component" value="Unassembled WGS sequence"/>
</dbReference>
<dbReference type="Gene3D" id="1.10.8.100">
    <property type="entry name" value="Ribosomal RNA adenine dimethylase-like, domain 2"/>
    <property type="match status" value="1"/>
</dbReference>
<keyword evidence="3 5" id="KW-0949">S-adenosyl-L-methionine</keyword>
<feature type="binding site" evidence="5">
    <location>
        <position position="98"/>
    </location>
    <ligand>
        <name>S-adenosyl-L-methionine</name>
        <dbReference type="ChEBI" id="CHEBI:59789"/>
    </ligand>
</feature>
<dbReference type="EMBL" id="VULO01000004">
    <property type="protein sequence ID" value="MSS84050.1"/>
    <property type="molecule type" value="Genomic_DNA"/>
</dbReference>
<dbReference type="AlphaFoldDB" id="A0A6N7VSX9"/>
<evidence type="ECO:0000256" key="3">
    <source>
        <dbReference type="ARBA" id="ARBA00022691"/>
    </source>
</evidence>
<dbReference type="Gene3D" id="3.40.50.150">
    <property type="entry name" value="Vaccinia Virus protein VP39"/>
    <property type="match status" value="1"/>
</dbReference>
<evidence type="ECO:0000256" key="4">
    <source>
        <dbReference type="ARBA" id="ARBA00022884"/>
    </source>
</evidence>
<dbReference type="Pfam" id="PF00398">
    <property type="entry name" value="RrnaAD"/>
    <property type="match status" value="1"/>
</dbReference>
<keyword evidence="1 5" id="KW-0489">Methyltransferase</keyword>